<evidence type="ECO:0000313" key="4">
    <source>
        <dbReference type="Proteomes" id="UP001583177"/>
    </source>
</evidence>
<evidence type="ECO:0000256" key="1">
    <source>
        <dbReference type="SAM" id="Coils"/>
    </source>
</evidence>
<feature type="compositionally biased region" description="Acidic residues" evidence="2">
    <location>
        <begin position="984"/>
        <end position="993"/>
    </location>
</feature>
<keyword evidence="4" id="KW-1185">Reference proteome</keyword>
<comment type="caution">
    <text evidence="3">The sequence shown here is derived from an EMBL/GenBank/DDBJ whole genome shotgun (WGS) entry which is preliminary data.</text>
</comment>
<accession>A0ABR3XUN6</accession>
<feature type="compositionally biased region" description="Polar residues" evidence="2">
    <location>
        <begin position="283"/>
        <end position="292"/>
    </location>
</feature>
<feature type="region of interest" description="Disordered" evidence="2">
    <location>
        <begin position="983"/>
        <end position="1002"/>
    </location>
</feature>
<feature type="region of interest" description="Disordered" evidence="2">
    <location>
        <begin position="523"/>
        <end position="597"/>
    </location>
</feature>
<feature type="region of interest" description="Disordered" evidence="2">
    <location>
        <begin position="478"/>
        <end position="510"/>
    </location>
</feature>
<proteinExistence type="predicted"/>
<feature type="compositionally biased region" description="Acidic residues" evidence="2">
    <location>
        <begin position="538"/>
        <end position="560"/>
    </location>
</feature>
<keyword evidence="1" id="KW-0175">Coiled coil</keyword>
<evidence type="ECO:0008006" key="5">
    <source>
        <dbReference type="Google" id="ProtNLM"/>
    </source>
</evidence>
<feature type="compositionally biased region" description="Low complexity" evidence="2">
    <location>
        <begin position="222"/>
        <end position="234"/>
    </location>
</feature>
<feature type="region of interest" description="Disordered" evidence="2">
    <location>
        <begin position="408"/>
        <end position="434"/>
    </location>
</feature>
<evidence type="ECO:0000256" key="2">
    <source>
        <dbReference type="SAM" id="MobiDB-lite"/>
    </source>
</evidence>
<organism evidence="3 4">
    <name type="scientific">Diaporthe australafricana</name>
    <dbReference type="NCBI Taxonomy" id="127596"/>
    <lineage>
        <taxon>Eukaryota</taxon>
        <taxon>Fungi</taxon>
        <taxon>Dikarya</taxon>
        <taxon>Ascomycota</taxon>
        <taxon>Pezizomycotina</taxon>
        <taxon>Sordariomycetes</taxon>
        <taxon>Sordariomycetidae</taxon>
        <taxon>Diaporthales</taxon>
        <taxon>Diaporthaceae</taxon>
        <taxon>Diaporthe</taxon>
    </lineage>
</organism>
<feature type="coiled-coil region" evidence="1">
    <location>
        <begin position="653"/>
        <end position="687"/>
    </location>
</feature>
<feature type="compositionally biased region" description="Polar residues" evidence="2">
    <location>
        <begin position="578"/>
        <end position="591"/>
    </location>
</feature>
<feature type="compositionally biased region" description="Pro residues" evidence="2">
    <location>
        <begin position="241"/>
        <end position="275"/>
    </location>
</feature>
<sequence length="1029" mass="114144">MASDDVAQPAPTSAALQFTDLPQELQKEIISHVSPEPVDPSLMLVLVRQLHLAGPRHPAEPQSQCHQPELICLSLVSNHFRSLAAAELYRNFHIVFPDEDDPAFDSPIDGLAGGLETFVTSDYDYAKHLRDISLDTLSAGDKAETAYKPYLYSVSCGKFLNTLLLLTLRKAKALETLRWNIRVELSRPVYKALHSIDTLSHLHIRLQAGSSLYEHPPPLPLSSPITTPTASTHHLPLIDSQPPPPTFTLPGPPPPLYIAPPTSSLPPLQPPPKPPARIKTLKRSSTSKNPPTLSGFKKLKTLSALDIDDLDVVTELKSCVRNSQATLSKLKLSFSHSMAMRARKPPPDIDPDDSDPDDEFQVVPVVALPPVTPYDDVSGPARAFRAQEERKTQESVLGRIFDVEPYLVKKPTRRPRDKENEPPTEDKTTNPGQYFIDSLKAVSEKLMKDLVGSEDFAAAQQEILDTIETAARTYVAESEGKAGIPKENGVNGESSSSGAGVDGTAEPAEPDVAKGFDAQQAEPSLFEPKTPKGKEFEQDANPDDINIEEPVEDNFVEEPTEIATPEPLNGADVVPTKASPSKVNGVENASANGDLPPVLGSNESNAAANLAAQKKNFKTLAEKLEYYEIQAGELRGEIRELPTDPGPESEKRLKDADLRMTELSNNIKDIQREMSVVAAEIEDAEKQNPAAAQIDDAEGVTSRITEYTRSTRGLSLQTLSIYLIPVKASVLSRAIDLRVLKRITLLNVGPQAPIWALFAKENKMQPIALRKVFTDNVSVPFLTFVSQLEELNELFMLERPDKYKPEPFGPKVAISMDQIRRMVLKRHMPTLKRLMIKNQQDSTWDVDDKTMLLICRRGKNLEELAVSMGIRAIHTTLQHISGLVNLRALHIINLRNDDTCVWVMRETKRFVIDNLSHYPELKLEWLAIDDDERVERIVRWKETPKEKKGKSAKSKGKEKAVPWTSLPNGDHFPVLSLDNLDLGSESDEDDEEGSTGPDGMSKIETIDNIHFYDVWGVRIFKREVITGRL</sequence>
<dbReference type="Proteomes" id="UP001583177">
    <property type="component" value="Unassembled WGS sequence"/>
</dbReference>
<evidence type="ECO:0000313" key="3">
    <source>
        <dbReference type="EMBL" id="KAL1879706.1"/>
    </source>
</evidence>
<gene>
    <name evidence="3" type="ORF">Daus18300_001543</name>
</gene>
<name>A0ABR3XUN6_9PEZI</name>
<feature type="region of interest" description="Disordered" evidence="2">
    <location>
        <begin position="217"/>
        <end position="293"/>
    </location>
</feature>
<feature type="compositionally biased region" description="Low complexity" evidence="2">
    <location>
        <begin position="487"/>
        <end position="499"/>
    </location>
</feature>
<protein>
    <recommendedName>
        <fullName evidence="5">F-box domain-containing protein</fullName>
    </recommendedName>
</protein>
<dbReference type="EMBL" id="JAWRVE010000009">
    <property type="protein sequence ID" value="KAL1879706.1"/>
    <property type="molecule type" value="Genomic_DNA"/>
</dbReference>
<reference evidence="3 4" key="1">
    <citation type="journal article" date="2024" name="IMA Fungus">
        <title>IMA Genome - F19 : A genome assembly and annotation guide to empower mycologists, including annotated draft genome sequences of Ceratocystis pirilliformis, Diaporthe australafricana, Fusarium ophioides, Paecilomyces lecythidis, and Sporothrix stenoceras.</title>
        <authorList>
            <person name="Aylward J."/>
            <person name="Wilson A.M."/>
            <person name="Visagie C.M."/>
            <person name="Spraker J."/>
            <person name="Barnes I."/>
            <person name="Buitendag C."/>
            <person name="Ceriani C."/>
            <person name="Del Mar Angel L."/>
            <person name="du Plessis D."/>
            <person name="Fuchs T."/>
            <person name="Gasser K."/>
            <person name="Kramer D."/>
            <person name="Li W."/>
            <person name="Munsamy K."/>
            <person name="Piso A."/>
            <person name="Price J.L."/>
            <person name="Sonnekus B."/>
            <person name="Thomas C."/>
            <person name="van der Nest A."/>
            <person name="van Dijk A."/>
            <person name="van Heerden A."/>
            <person name="van Vuuren N."/>
            <person name="Yilmaz N."/>
            <person name="Duong T.A."/>
            <person name="van der Merwe N.A."/>
            <person name="Wingfield M.J."/>
            <person name="Wingfield B.D."/>
        </authorList>
    </citation>
    <scope>NUCLEOTIDE SEQUENCE [LARGE SCALE GENOMIC DNA]</scope>
    <source>
        <strain evidence="3 4">CMW 18300</strain>
    </source>
</reference>
<feature type="region of interest" description="Disordered" evidence="2">
    <location>
        <begin position="945"/>
        <end position="972"/>
    </location>
</feature>
<feature type="compositionally biased region" description="Basic and acidic residues" evidence="2">
    <location>
        <begin position="414"/>
        <end position="428"/>
    </location>
</feature>